<proteinExistence type="inferred from homology"/>
<feature type="domain" description="Thiamine-binding protein" evidence="2">
    <location>
        <begin position="5"/>
        <end position="93"/>
    </location>
</feature>
<dbReference type="Gene3D" id="3.30.70.930">
    <property type="match status" value="1"/>
</dbReference>
<organism evidence="3 4">
    <name type="scientific">Bythopirellula goksoeyrii</name>
    <dbReference type="NCBI Taxonomy" id="1400387"/>
    <lineage>
        <taxon>Bacteria</taxon>
        <taxon>Pseudomonadati</taxon>
        <taxon>Planctomycetota</taxon>
        <taxon>Planctomycetia</taxon>
        <taxon>Pirellulales</taxon>
        <taxon>Lacipirellulaceae</taxon>
        <taxon>Bythopirellula</taxon>
    </lineage>
</organism>
<dbReference type="PANTHER" id="PTHR33777:SF1">
    <property type="entry name" value="UPF0045 PROTEIN ECM15"/>
    <property type="match status" value="1"/>
</dbReference>
<dbReference type="KEGG" id="bgok:Pr1d_15310"/>
<keyword evidence="4" id="KW-1185">Reference proteome</keyword>
<dbReference type="NCBIfam" id="TIGR00106">
    <property type="entry name" value="MTH1187 family thiamine-binding protein"/>
    <property type="match status" value="1"/>
</dbReference>
<gene>
    <name evidence="3" type="ORF">Pr1d_15310</name>
</gene>
<dbReference type="PANTHER" id="PTHR33777">
    <property type="entry name" value="UPF0045 PROTEIN ECM15"/>
    <property type="match status" value="1"/>
</dbReference>
<dbReference type="Proteomes" id="UP000323917">
    <property type="component" value="Chromosome"/>
</dbReference>
<name>A0A5B9Q5K0_9BACT</name>
<dbReference type="GO" id="GO:0005829">
    <property type="term" value="C:cytosol"/>
    <property type="evidence" value="ECO:0007669"/>
    <property type="project" value="TreeGrafter"/>
</dbReference>
<dbReference type="InterPro" id="IPR051614">
    <property type="entry name" value="UPF0045_domain"/>
</dbReference>
<comment type="similarity">
    <text evidence="1">Belongs to the UPF0045 family.</text>
</comment>
<evidence type="ECO:0000259" key="2">
    <source>
        <dbReference type="Pfam" id="PF01910"/>
    </source>
</evidence>
<dbReference type="Pfam" id="PF01910">
    <property type="entry name" value="Thiamine_BP"/>
    <property type="match status" value="1"/>
</dbReference>
<protein>
    <recommendedName>
        <fullName evidence="2">Thiamine-binding protein domain-containing protein</fullName>
    </recommendedName>
</protein>
<evidence type="ECO:0000256" key="1">
    <source>
        <dbReference type="ARBA" id="ARBA00010272"/>
    </source>
</evidence>
<dbReference type="RefSeq" id="WP_148072934.1">
    <property type="nucleotide sequence ID" value="NZ_CP042913.1"/>
</dbReference>
<dbReference type="AlphaFoldDB" id="A0A5B9Q5K0"/>
<evidence type="ECO:0000313" key="3">
    <source>
        <dbReference type="EMBL" id="QEG34257.1"/>
    </source>
</evidence>
<dbReference type="OrthoDB" id="5886358at2"/>
<dbReference type="SUPFAM" id="SSF89957">
    <property type="entry name" value="MTH1187/YkoF-like"/>
    <property type="match status" value="1"/>
</dbReference>
<dbReference type="InterPro" id="IPR002767">
    <property type="entry name" value="Thiamine_BP"/>
</dbReference>
<dbReference type="InterPro" id="IPR029756">
    <property type="entry name" value="MTH1187/YkoF-like"/>
</dbReference>
<evidence type="ECO:0000313" key="4">
    <source>
        <dbReference type="Proteomes" id="UP000323917"/>
    </source>
</evidence>
<accession>A0A5B9Q5K0</accession>
<reference evidence="3 4" key="1">
    <citation type="submission" date="2019-08" db="EMBL/GenBank/DDBJ databases">
        <title>Deep-cultivation of Planctomycetes and their phenomic and genomic characterization uncovers novel biology.</title>
        <authorList>
            <person name="Wiegand S."/>
            <person name="Jogler M."/>
            <person name="Boedeker C."/>
            <person name="Pinto D."/>
            <person name="Vollmers J."/>
            <person name="Rivas-Marin E."/>
            <person name="Kohn T."/>
            <person name="Peeters S.H."/>
            <person name="Heuer A."/>
            <person name="Rast P."/>
            <person name="Oberbeckmann S."/>
            <person name="Bunk B."/>
            <person name="Jeske O."/>
            <person name="Meyerdierks A."/>
            <person name="Storesund J.E."/>
            <person name="Kallscheuer N."/>
            <person name="Luecker S."/>
            <person name="Lage O.M."/>
            <person name="Pohl T."/>
            <person name="Merkel B.J."/>
            <person name="Hornburger P."/>
            <person name="Mueller R.-W."/>
            <person name="Bruemmer F."/>
            <person name="Labrenz M."/>
            <person name="Spormann A.M."/>
            <person name="Op den Camp H."/>
            <person name="Overmann J."/>
            <person name="Amann R."/>
            <person name="Jetten M.S.M."/>
            <person name="Mascher T."/>
            <person name="Medema M.H."/>
            <person name="Devos D.P."/>
            <person name="Kaster A.-K."/>
            <person name="Ovreas L."/>
            <person name="Rohde M."/>
            <person name="Galperin M.Y."/>
            <person name="Jogler C."/>
        </authorList>
    </citation>
    <scope>NUCLEOTIDE SEQUENCE [LARGE SCALE GENOMIC DNA]</scope>
    <source>
        <strain evidence="3 4">Pr1d</strain>
    </source>
</reference>
<dbReference type="EMBL" id="CP042913">
    <property type="protein sequence ID" value="QEG34257.1"/>
    <property type="molecule type" value="Genomic_DNA"/>
</dbReference>
<sequence>MVLLEMSIVPMGSGESVSQYVAQCVDLVDQCGLAYEVHSMGTIVEGELPQVLDLLKQCIEKVAESSNRVTCSAKFDFRRGQSGRISSKVDRVEQQLGRAVRR</sequence>